<reference evidence="3 4" key="1">
    <citation type="submission" date="2024-07" db="EMBL/GenBank/DDBJ databases">
        <title>Section-level genome sequencing and comparative genomics of Aspergillus sections Usti and Cavernicolus.</title>
        <authorList>
            <consortium name="Lawrence Berkeley National Laboratory"/>
            <person name="Nybo J.L."/>
            <person name="Vesth T.C."/>
            <person name="Theobald S."/>
            <person name="Frisvad J.C."/>
            <person name="Larsen T.O."/>
            <person name="Kjaerboelling I."/>
            <person name="Rothschild-Mancinelli K."/>
            <person name="Lyhne E.K."/>
            <person name="Kogle M.E."/>
            <person name="Barry K."/>
            <person name="Clum A."/>
            <person name="Na H."/>
            <person name="Ledsgaard L."/>
            <person name="Lin J."/>
            <person name="Lipzen A."/>
            <person name="Kuo A."/>
            <person name="Riley R."/>
            <person name="Mondo S."/>
            <person name="LaButti K."/>
            <person name="Haridas S."/>
            <person name="Pangalinan J."/>
            <person name="Salamov A.A."/>
            <person name="Simmons B.A."/>
            <person name="Magnuson J.K."/>
            <person name="Chen J."/>
            <person name="Drula E."/>
            <person name="Henrissat B."/>
            <person name="Wiebenga A."/>
            <person name="Lubbers R.J."/>
            <person name="Gomes A.C."/>
            <person name="Makela M.R."/>
            <person name="Stajich J."/>
            <person name="Grigoriev I.V."/>
            <person name="Mortensen U.H."/>
            <person name="De vries R.P."/>
            <person name="Baker S.E."/>
            <person name="Andersen M.R."/>
        </authorList>
    </citation>
    <scope>NUCLEOTIDE SEQUENCE [LARGE SCALE GENOMIC DNA]</scope>
    <source>
        <strain evidence="3 4">CBS 600.67</strain>
    </source>
</reference>
<protein>
    <submittedName>
        <fullName evidence="3">Uncharacterized protein</fullName>
    </submittedName>
</protein>
<keyword evidence="2" id="KW-1133">Transmembrane helix</keyword>
<dbReference type="EMBL" id="JBFXLS010000019">
    <property type="protein sequence ID" value="KAL2828638.1"/>
    <property type="molecule type" value="Genomic_DNA"/>
</dbReference>
<keyword evidence="2" id="KW-0812">Transmembrane</keyword>
<keyword evidence="2" id="KW-0472">Membrane</keyword>
<feature type="transmembrane region" description="Helical" evidence="2">
    <location>
        <begin position="46"/>
        <end position="64"/>
    </location>
</feature>
<sequence>MDCRSESKGKATKQNTPNPPKSVIQESVYILSHRARLGGFTTFCNFQVFFLAFSLFVLTALHQYPFIESSKKSKITGRGIT</sequence>
<gene>
    <name evidence="3" type="ORF">BDW59DRAFT_41973</name>
</gene>
<proteinExistence type="predicted"/>
<accession>A0ABR4ILJ5</accession>
<name>A0ABR4ILJ5_9EURO</name>
<evidence type="ECO:0000256" key="2">
    <source>
        <dbReference type="SAM" id="Phobius"/>
    </source>
</evidence>
<feature type="region of interest" description="Disordered" evidence="1">
    <location>
        <begin position="1"/>
        <end position="21"/>
    </location>
</feature>
<comment type="caution">
    <text evidence="3">The sequence shown here is derived from an EMBL/GenBank/DDBJ whole genome shotgun (WGS) entry which is preliminary data.</text>
</comment>
<organism evidence="3 4">
    <name type="scientific">Aspergillus cavernicola</name>
    <dbReference type="NCBI Taxonomy" id="176166"/>
    <lineage>
        <taxon>Eukaryota</taxon>
        <taxon>Fungi</taxon>
        <taxon>Dikarya</taxon>
        <taxon>Ascomycota</taxon>
        <taxon>Pezizomycotina</taxon>
        <taxon>Eurotiomycetes</taxon>
        <taxon>Eurotiomycetidae</taxon>
        <taxon>Eurotiales</taxon>
        <taxon>Aspergillaceae</taxon>
        <taxon>Aspergillus</taxon>
        <taxon>Aspergillus subgen. Nidulantes</taxon>
    </lineage>
</organism>
<evidence type="ECO:0000313" key="3">
    <source>
        <dbReference type="EMBL" id="KAL2828638.1"/>
    </source>
</evidence>
<evidence type="ECO:0000256" key="1">
    <source>
        <dbReference type="SAM" id="MobiDB-lite"/>
    </source>
</evidence>
<dbReference type="Proteomes" id="UP001610335">
    <property type="component" value="Unassembled WGS sequence"/>
</dbReference>
<evidence type="ECO:0000313" key="4">
    <source>
        <dbReference type="Proteomes" id="UP001610335"/>
    </source>
</evidence>
<keyword evidence="4" id="KW-1185">Reference proteome</keyword>